<accession>A0A7W5ZSL3</accession>
<protein>
    <submittedName>
        <fullName evidence="2">Uncharacterized protein (DUF983 family)</fullName>
    </submittedName>
</protein>
<feature type="transmembrane region" description="Helical" evidence="1">
    <location>
        <begin position="89"/>
        <end position="110"/>
    </location>
</feature>
<reference evidence="2 3" key="1">
    <citation type="submission" date="2020-08" db="EMBL/GenBank/DDBJ databases">
        <title>Genomic Encyclopedia of Type Strains, Phase IV (KMG-IV): sequencing the most valuable type-strain genomes for metagenomic binning, comparative biology and taxonomic classification.</title>
        <authorList>
            <person name="Goeker M."/>
        </authorList>
    </citation>
    <scope>NUCLEOTIDE SEQUENCE [LARGE SCALE GENOMIC DNA]</scope>
    <source>
        <strain evidence="2 3">DSM 14552</strain>
    </source>
</reference>
<evidence type="ECO:0000313" key="2">
    <source>
        <dbReference type="EMBL" id="MBB3859236.1"/>
    </source>
</evidence>
<keyword evidence="1" id="KW-0812">Transmembrane</keyword>
<organism evidence="2 3">
    <name type="scientific">Novosphingobium hassiacum</name>
    <dbReference type="NCBI Taxonomy" id="173676"/>
    <lineage>
        <taxon>Bacteria</taxon>
        <taxon>Pseudomonadati</taxon>
        <taxon>Pseudomonadota</taxon>
        <taxon>Alphaproteobacteria</taxon>
        <taxon>Sphingomonadales</taxon>
        <taxon>Sphingomonadaceae</taxon>
        <taxon>Novosphingobium</taxon>
    </lineage>
</organism>
<evidence type="ECO:0000313" key="3">
    <source>
        <dbReference type="Proteomes" id="UP000562395"/>
    </source>
</evidence>
<keyword evidence="3" id="KW-1185">Reference proteome</keyword>
<dbReference type="Pfam" id="PF06170">
    <property type="entry name" value="DUF983"/>
    <property type="match status" value="1"/>
</dbReference>
<dbReference type="InterPro" id="IPR009325">
    <property type="entry name" value="DUF983"/>
</dbReference>
<name>A0A7W5ZSL3_9SPHN</name>
<proteinExistence type="predicted"/>
<dbReference type="EMBL" id="JACICY010000001">
    <property type="protein sequence ID" value="MBB3859236.1"/>
    <property type="molecule type" value="Genomic_DNA"/>
</dbReference>
<dbReference type="AlphaFoldDB" id="A0A7W5ZSL3"/>
<dbReference type="Proteomes" id="UP000562395">
    <property type="component" value="Unassembled WGS sequence"/>
</dbReference>
<sequence length="141" mass="15129">MPTLALPLDHARLPHGLGAAVWRGICGKCPRCDGTRLFARFLKPVERCTTCGQNWTLHGADDFPPYVSILLTGHIMAPIMIALGQHQSLPTWAMMVIVVVLALTLLIGLLQPAKGGIIALQWWMGLNGFAPAPGRAEAEAG</sequence>
<keyword evidence="1" id="KW-0472">Membrane</keyword>
<gene>
    <name evidence="2" type="ORF">GGQ88_000476</name>
</gene>
<comment type="caution">
    <text evidence="2">The sequence shown here is derived from an EMBL/GenBank/DDBJ whole genome shotgun (WGS) entry which is preliminary data.</text>
</comment>
<dbReference type="RefSeq" id="WP_183611415.1">
    <property type="nucleotide sequence ID" value="NZ_JACICY010000001.1"/>
</dbReference>
<evidence type="ECO:0000256" key="1">
    <source>
        <dbReference type="SAM" id="Phobius"/>
    </source>
</evidence>
<keyword evidence="1" id="KW-1133">Transmembrane helix</keyword>